<name>A0A552V9G8_9FLAO</name>
<proteinExistence type="predicted"/>
<dbReference type="InterPro" id="IPR021352">
    <property type="entry name" value="DUF2971"/>
</dbReference>
<dbReference type="EMBL" id="VJVZ01000001">
    <property type="protein sequence ID" value="TRW27117.1"/>
    <property type="molecule type" value="Genomic_DNA"/>
</dbReference>
<keyword evidence="2" id="KW-1185">Reference proteome</keyword>
<protein>
    <submittedName>
        <fullName evidence="1">DUF2971 domain-containing protein</fullName>
    </submittedName>
</protein>
<dbReference type="Proteomes" id="UP000320643">
    <property type="component" value="Unassembled WGS sequence"/>
</dbReference>
<evidence type="ECO:0000313" key="1">
    <source>
        <dbReference type="EMBL" id="TRW27117.1"/>
    </source>
</evidence>
<dbReference type="AlphaFoldDB" id="A0A552V9G8"/>
<accession>A0A552V9G8</accession>
<sequence length="321" mass="37915">MNWKTDYVKFLDCVNPLDLRVDEAMQLKNENLPSKLYKYRPATDYALQNLESDTVWLNKPSEYNDPFEFAEYIDFKQLQAPLNRDAGFDVVSHFAKSFPVPDEVKKEARSAFNPLEILIDYAFLKEGRDSNEIEIFKSAVAEVVQEQYIALQESKIDFMQEQMKVCSFCETHEQLLMWSHYSDYHTGFCVEYDTTLWPQEDIRRRLLYPIIYQDKRYDATGHLMQNLIGHAGFNPLYSIISGSTKSSEWSYEKEWRFIINIGGSYPKKNYNMNCQSRVFLGYRIDQKRKKDIMDICEKKAIQVFQAKPAHDCYKLIFQKVN</sequence>
<dbReference type="Pfam" id="PF11185">
    <property type="entry name" value="DUF2971"/>
    <property type="match status" value="1"/>
</dbReference>
<comment type="caution">
    <text evidence="1">The sequence shown here is derived from an EMBL/GenBank/DDBJ whole genome shotgun (WGS) entry which is preliminary data.</text>
</comment>
<organism evidence="1 2">
    <name type="scientific">Flavobacterium zepuense</name>
    <dbReference type="NCBI Taxonomy" id="2593302"/>
    <lineage>
        <taxon>Bacteria</taxon>
        <taxon>Pseudomonadati</taxon>
        <taxon>Bacteroidota</taxon>
        <taxon>Flavobacteriia</taxon>
        <taxon>Flavobacteriales</taxon>
        <taxon>Flavobacteriaceae</taxon>
        <taxon>Flavobacterium</taxon>
    </lineage>
</organism>
<dbReference type="RefSeq" id="WP_143371343.1">
    <property type="nucleotide sequence ID" value="NZ_VJVZ01000001.1"/>
</dbReference>
<gene>
    <name evidence="1" type="ORF">FMM05_00250</name>
</gene>
<reference evidence="1 2" key="1">
    <citation type="submission" date="2019-07" db="EMBL/GenBank/DDBJ databases">
        <title>Flavobacterium sp. nov., isolated from glacier ice.</title>
        <authorList>
            <person name="Liu Q."/>
            <person name="Xin Y.-H."/>
        </authorList>
    </citation>
    <scope>NUCLEOTIDE SEQUENCE [LARGE SCALE GENOMIC DNA]</scope>
    <source>
        <strain evidence="1 2">ZT4R6</strain>
    </source>
</reference>
<dbReference type="OrthoDB" id="190848at2"/>
<evidence type="ECO:0000313" key="2">
    <source>
        <dbReference type="Proteomes" id="UP000320643"/>
    </source>
</evidence>